<name>A0AAD9M9X7_9PEZI</name>
<dbReference type="AlphaFoldDB" id="A0AAD9M9X7"/>
<dbReference type="GO" id="GO:0003677">
    <property type="term" value="F:DNA binding"/>
    <property type="evidence" value="ECO:0007669"/>
    <property type="project" value="UniProtKB-UniRule"/>
</dbReference>
<evidence type="ECO:0000256" key="5">
    <source>
        <dbReference type="ARBA" id="ARBA00023239"/>
    </source>
</evidence>
<feature type="region of interest" description="Disordered" evidence="9">
    <location>
        <begin position="356"/>
        <end position="383"/>
    </location>
</feature>
<comment type="subcellular location">
    <subcellularLocation>
        <location evidence="8">Nucleus</location>
    </subcellularLocation>
    <subcellularLocation>
        <location evidence="8">Mitochondrion</location>
    </subcellularLocation>
</comment>
<keyword evidence="6 8" id="KW-0326">Glycosidase</keyword>
<evidence type="ECO:0000256" key="2">
    <source>
        <dbReference type="ARBA" id="ARBA00022763"/>
    </source>
</evidence>
<accession>A0AAD9M9X7</accession>
<keyword evidence="2 8" id="KW-0227">DNA damage</keyword>
<sequence>MPDKRRSVANAGIADIEDAIRSADATAPPRWRVTARKRKRTSITTSSIIMQDPSSGEPSPSVVQTETTTITTTIAPPTLPSPPRKRPPRSRARPSPDPRPGTTPSTAPAGWEAIYATVRAMRLSPGGAASCAPVDTMGCERLAGPAATTSARDRRFQTLVALMLSSQTRDAVNAAAMARLHGELPPAAPGAAPGLCLENVLAVDDAVLNELIGKVGFHNVKTKHIKQTAALLRDRHGGDIPDTVAGLTGLPGVGPKMAYLCVAAEAGWGRVEGIGVDVHVHRITNLWGWQRPATRTPEQTRRALEAWLPRDRWGEINALLVGLGQTVCLPVGRRCDDCDLGLGGLCPSAEKRKVVEGRRRRRREEEGRNKGEGDGLEVKREKGEQVVRDAVTHEVVKKEEGEPELDAKARIGCCDTVGYGGDCIFTDTFTAAVGTTPGKRSMQATGLLVDLPR</sequence>
<dbReference type="PANTHER" id="PTHR43286:SF1">
    <property type="entry name" value="ENDONUCLEASE III-LIKE PROTEIN 1"/>
    <property type="match status" value="1"/>
</dbReference>
<keyword evidence="8" id="KW-0539">Nucleus</keyword>
<evidence type="ECO:0000256" key="3">
    <source>
        <dbReference type="ARBA" id="ARBA00022801"/>
    </source>
</evidence>
<keyword evidence="12" id="KW-1185">Reference proteome</keyword>
<keyword evidence="8" id="KW-0496">Mitochondrion</keyword>
<proteinExistence type="inferred from homology"/>
<dbReference type="InterPro" id="IPR003265">
    <property type="entry name" value="HhH-GPD_domain"/>
</dbReference>
<dbReference type="EC" id="4.2.99.18" evidence="8"/>
<dbReference type="EC" id="3.2.2.-" evidence="8"/>
<comment type="caution">
    <text evidence="8">Lacks conserved residue(s) required for the propagation of feature annotation.</text>
</comment>
<evidence type="ECO:0000313" key="11">
    <source>
        <dbReference type="EMBL" id="KAK2068402.1"/>
    </source>
</evidence>
<dbReference type="InterPro" id="IPR011257">
    <property type="entry name" value="DNA_glycosylase"/>
</dbReference>
<comment type="function">
    <text evidence="8">Bifunctional DNA N-glycosylase with associated apurinic/apyrimidinic (AP) lyase function that catalyzes the first step in base excision repair (BER), the primary repair pathway for the repair of oxidative DNA damage. The DNA N-glycosylase activity releases the damaged DNA base from DNA by cleaving the N-glycosidic bond, leaving an AP site. The AP lyase activity cleaves the phosphodiester bond 3' to the AP site by a beta-elimination. Primarily recognizes and repairs oxidative base damage of pyrimidines.</text>
</comment>
<dbReference type="FunFam" id="1.10.340.30:FF:000001">
    <property type="entry name" value="Endonuclease III"/>
    <property type="match status" value="1"/>
</dbReference>
<evidence type="ECO:0000256" key="6">
    <source>
        <dbReference type="ARBA" id="ARBA00023295"/>
    </source>
</evidence>
<feature type="compositionally biased region" description="Polar residues" evidence="9">
    <location>
        <begin position="42"/>
        <end position="64"/>
    </location>
</feature>
<dbReference type="GO" id="GO:0005739">
    <property type="term" value="C:mitochondrion"/>
    <property type="evidence" value="ECO:0007669"/>
    <property type="project" value="UniProtKB-SubCell"/>
</dbReference>
<dbReference type="PANTHER" id="PTHR43286">
    <property type="entry name" value="ENDONUCLEASE III-LIKE PROTEIN 1"/>
    <property type="match status" value="1"/>
</dbReference>
<evidence type="ECO:0000256" key="7">
    <source>
        <dbReference type="ARBA" id="ARBA00044632"/>
    </source>
</evidence>
<evidence type="ECO:0000256" key="1">
    <source>
        <dbReference type="ARBA" id="ARBA00008343"/>
    </source>
</evidence>
<evidence type="ECO:0000259" key="10">
    <source>
        <dbReference type="SMART" id="SM00478"/>
    </source>
</evidence>
<dbReference type="Gene3D" id="1.10.340.30">
    <property type="entry name" value="Hypothetical protein, domain 2"/>
    <property type="match status" value="1"/>
</dbReference>
<evidence type="ECO:0000313" key="12">
    <source>
        <dbReference type="Proteomes" id="UP001217918"/>
    </source>
</evidence>
<dbReference type="InterPro" id="IPR000445">
    <property type="entry name" value="HhH_motif"/>
</dbReference>
<feature type="domain" description="HhH-GPD" evidence="10">
    <location>
        <begin position="164"/>
        <end position="326"/>
    </location>
</feature>
<dbReference type="SMART" id="SM00478">
    <property type="entry name" value="ENDO3c"/>
    <property type="match status" value="1"/>
</dbReference>
<dbReference type="InterPro" id="IPR030841">
    <property type="entry name" value="NTH1"/>
</dbReference>
<dbReference type="FunFam" id="1.10.1670.10:FF:000003">
    <property type="entry name" value="Endonuclease III homolog"/>
    <property type="match status" value="1"/>
</dbReference>
<dbReference type="CDD" id="cd00056">
    <property type="entry name" value="ENDO3c"/>
    <property type="match status" value="1"/>
</dbReference>
<dbReference type="Pfam" id="PF00730">
    <property type="entry name" value="HhH-GPD"/>
    <property type="match status" value="1"/>
</dbReference>
<protein>
    <recommendedName>
        <fullName evidence="8">Endonuclease III homolog</fullName>
        <ecNumber evidence="8">3.2.2.-</ecNumber>
        <ecNumber evidence="8">4.2.99.18</ecNumber>
    </recommendedName>
    <alternativeName>
        <fullName evidence="8">Bifunctional DNA N-glycosylase/DNA-(apurinic or apyrimidinic site) lyase</fullName>
        <shortName evidence="8">DNA glycosylase/AP lyase</shortName>
    </alternativeName>
</protein>
<dbReference type="SUPFAM" id="SSF48150">
    <property type="entry name" value="DNA-glycosylase"/>
    <property type="match status" value="1"/>
</dbReference>
<comment type="catalytic activity">
    <reaction evidence="7 8">
        <text>2'-deoxyribonucleotide-(2'-deoxyribose 5'-phosphate)-2'-deoxyribonucleotide-DNA = a 3'-end 2'-deoxyribonucleotide-(2,3-dehydro-2,3-deoxyribose 5'-phosphate)-DNA + a 5'-end 5'-phospho-2'-deoxyribonucleoside-DNA + H(+)</text>
        <dbReference type="Rhea" id="RHEA:66592"/>
        <dbReference type="Rhea" id="RHEA-COMP:13180"/>
        <dbReference type="Rhea" id="RHEA-COMP:16897"/>
        <dbReference type="Rhea" id="RHEA-COMP:17067"/>
        <dbReference type="ChEBI" id="CHEBI:15378"/>
        <dbReference type="ChEBI" id="CHEBI:136412"/>
        <dbReference type="ChEBI" id="CHEBI:157695"/>
        <dbReference type="ChEBI" id="CHEBI:167181"/>
        <dbReference type="EC" id="4.2.99.18"/>
    </reaction>
</comment>
<feature type="compositionally biased region" description="Low complexity" evidence="9">
    <location>
        <begin position="65"/>
        <end position="76"/>
    </location>
</feature>
<reference evidence="11" key="1">
    <citation type="journal article" date="2023" name="Mol. Plant Microbe Interact.">
        <title>Elucidating the Obligate Nature and Biological Capacity of an Invasive Fungal Corn Pathogen.</title>
        <authorList>
            <person name="MacCready J.S."/>
            <person name="Roggenkamp E.M."/>
            <person name="Gdanetz K."/>
            <person name="Chilvers M.I."/>
        </authorList>
    </citation>
    <scope>NUCLEOTIDE SEQUENCE</scope>
    <source>
        <strain evidence="11">PM02</strain>
    </source>
</reference>
<feature type="region of interest" description="Disordered" evidence="9">
    <location>
        <begin position="20"/>
        <end position="110"/>
    </location>
</feature>
<dbReference type="InterPro" id="IPR023170">
    <property type="entry name" value="HhH_base_excis_C"/>
</dbReference>
<dbReference type="GO" id="GO:0006289">
    <property type="term" value="P:nucleotide-excision repair"/>
    <property type="evidence" value="ECO:0007669"/>
    <property type="project" value="TreeGrafter"/>
</dbReference>
<comment type="similarity">
    <text evidence="1 8">Belongs to the Nth/MutY family.</text>
</comment>
<evidence type="ECO:0000256" key="8">
    <source>
        <dbReference type="HAMAP-Rule" id="MF_03183"/>
    </source>
</evidence>
<dbReference type="GO" id="GO:0005634">
    <property type="term" value="C:nucleus"/>
    <property type="evidence" value="ECO:0007669"/>
    <property type="project" value="UniProtKB-SubCell"/>
</dbReference>
<evidence type="ECO:0000256" key="9">
    <source>
        <dbReference type="SAM" id="MobiDB-lite"/>
    </source>
</evidence>
<dbReference type="GO" id="GO:0000703">
    <property type="term" value="F:oxidized pyrimidine nucleobase lesion DNA N-glycosylase activity"/>
    <property type="evidence" value="ECO:0007669"/>
    <property type="project" value="UniProtKB-UniRule"/>
</dbReference>
<keyword evidence="4 8" id="KW-0234">DNA repair</keyword>
<dbReference type="Pfam" id="PF00633">
    <property type="entry name" value="HHH"/>
    <property type="match status" value="1"/>
</dbReference>
<dbReference type="HAMAP" id="MF_03183">
    <property type="entry name" value="Endonuclease_III_Nth"/>
    <property type="match status" value="1"/>
</dbReference>
<dbReference type="EMBL" id="JAQQPM010000002">
    <property type="protein sequence ID" value="KAK2068402.1"/>
    <property type="molecule type" value="Genomic_DNA"/>
</dbReference>
<feature type="compositionally biased region" description="Basic residues" evidence="9">
    <location>
        <begin position="83"/>
        <end position="92"/>
    </location>
</feature>
<gene>
    <name evidence="8" type="primary">NTH1</name>
    <name evidence="11" type="ORF">P8C59_003041</name>
</gene>
<dbReference type="Gene3D" id="1.10.1670.10">
    <property type="entry name" value="Helix-hairpin-Helix base-excision DNA repair enzymes (C-terminal)"/>
    <property type="match status" value="1"/>
</dbReference>
<dbReference type="GO" id="GO:0140078">
    <property type="term" value="F:class I DNA-(apurinic or apyrimidinic site) endonuclease activity"/>
    <property type="evidence" value="ECO:0007669"/>
    <property type="project" value="UniProtKB-EC"/>
</dbReference>
<keyword evidence="5 8" id="KW-0456">Lyase</keyword>
<evidence type="ECO:0000256" key="4">
    <source>
        <dbReference type="ARBA" id="ARBA00023204"/>
    </source>
</evidence>
<dbReference type="GO" id="GO:0006285">
    <property type="term" value="P:base-excision repair, AP site formation"/>
    <property type="evidence" value="ECO:0007669"/>
    <property type="project" value="UniProtKB-UniRule"/>
</dbReference>
<keyword evidence="3 8" id="KW-0378">Hydrolase</keyword>
<dbReference type="Proteomes" id="UP001217918">
    <property type="component" value="Unassembled WGS sequence"/>
</dbReference>
<comment type="caution">
    <text evidence="11">The sequence shown here is derived from an EMBL/GenBank/DDBJ whole genome shotgun (WGS) entry which is preliminary data.</text>
</comment>
<organism evidence="11 12">
    <name type="scientific">Phyllachora maydis</name>
    <dbReference type="NCBI Taxonomy" id="1825666"/>
    <lineage>
        <taxon>Eukaryota</taxon>
        <taxon>Fungi</taxon>
        <taxon>Dikarya</taxon>
        <taxon>Ascomycota</taxon>
        <taxon>Pezizomycotina</taxon>
        <taxon>Sordariomycetes</taxon>
        <taxon>Sordariomycetidae</taxon>
        <taxon>Phyllachorales</taxon>
        <taxon>Phyllachoraceae</taxon>
        <taxon>Phyllachora</taxon>
    </lineage>
</organism>